<feature type="active site" description="Proton acceptor" evidence="6">
    <location>
        <position position="151"/>
    </location>
</feature>
<dbReference type="Gene3D" id="3.40.630.10">
    <property type="entry name" value="Zn peptidases"/>
    <property type="match status" value="1"/>
</dbReference>
<dbReference type="InterPro" id="IPR011650">
    <property type="entry name" value="Peptidase_M20_dimer"/>
</dbReference>
<name>A0A7C2JXP9_9PLAN</name>
<evidence type="ECO:0000256" key="7">
    <source>
        <dbReference type="PIRSR" id="PIRSR001123-2"/>
    </source>
</evidence>
<feature type="domain" description="Peptidase M20 dimerisation" evidence="8">
    <location>
        <begin position="193"/>
        <end position="291"/>
    </location>
</feature>
<dbReference type="InterPro" id="IPR002933">
    <property type="entry name" value="Peptidase_M20"/>
</dbReference>
<dbReference type="Pfam" id="PF01546">
    <property type="entry name" value="Peptidase_M20"/>
    <property type="match status" value="1"/>
</dbReference>
<feature type="binding site" evidence="7">
    <location>
        <position position="152"/>
    </location>
    <ligand>
        <name>Zn(2+)</name>
        <dbReference type="ChEBI" id="CHEBI:29105"/>
        <label>2</label>
    </ligand>
</feature>
<evidence type="ECO:0000313" key="9">
    <source>
        <dbReference type="EMBL" id="HEN14160.1"/>
    </source>
</evidence>
<dbReference type="AlphaFoldDB" id="A0A7C2JXP9"/>
<comment type="cofactor">
    <cofactor evidence="7">
        <name>a divalent metal cation</name>
        <dbReference type="ChEBI" id="CHEBI:60240"/>
    </cofactor>
    <text evidence="7">Binds 2 divalent metal cations per subunit.</text>
</comment>
<dbReference type="PANTHER" id="PTHR42994">
    <property type="entry name" value="PEPTIDASE T"/>
    <property type="match status" value="1"/>
</dbReference>
<dbReference type="InterPro" id="IPR008007">
    <property type="entry name" value="Peptidase_M42"/>
</dbReference>
<comment type="cofactor">
    <cofactor evidence="1">
        <name>Zn(2+)</name>
        <dbReference type="ChEBI" id="CHEBI:29105"/>
    </cofactor>
</comment>
<evidence type="ECO:0000256" key="1">
    <source>
        <dbReference type="ARBA" id="ARBA00001947"/>
    </source>
</evidence>
<sequence>MTTPAHWPLHERDALELVLALLRIPGRSREEGRIQTAIRAVLQEAGVPESCISNDAAHQQSGGGEVGNLIVKLPGTRRGPRRLMMAHVDTVPICVGADPVIDGDVIRSRNKTSGLGGDDRAGVAVCLTVIRELLRQNIPYPPLTLFFPVQEEIGLYGARYVSVNKLGRPAFGFNWDGSEPETVCIGATGDYAIEIEIHGHASHAGVHPELGVNATAIASLAIADLVQNGWHGLIRKGRHAGTSNVGVIRGGEATNVVTPHLSLRAEARSHDPVFRKKIVEAYRKAFDKAAKALKSEDGKRGRVEFSADLKYESFKMAVDAVPVRIAQAAIRSFGLTPDVCIGNGGLDANWMFAHGVPTVTLGCGQHAIHTVDETLRIADYLQACRIGMVLATAG</sequence>
<evidence type="ECO:0000256" key="4">
    <source>
        <dbReference type="ARBA" id="ARBA00022833"/>
    </source>
</evidence>
<proteinExistence type="inferred from homology"/>
<dbReference type="SUPFAM" id="SSF55031">
    <property type="entry name" value="Bacterial exopeptidase dimerisation domain"/>
    <property type="match status" value="1"/>
</dbReference>
<feature type="binding site" evidence="7">
    <location>
        <position position="118"/>
    </location>
    <ligand>
        <name>Zn(2+)</name>
        <dbReference type="ChEBI" id="CHEBI:29105"/>
        <label>2</label>
    </ligand>
</feature>
<dbReference type="Pfam" id="PF07687">
    <property type="entry name" value="M20_dimer"/>
    <property type="match status" value="1"/>
</dbReference>
<keyword evidence="2 7" id="KW-0479">Metal-binding</keyword>
<dbReference type="GO" id="GO:0046872">
    <property type="term" value="F:metal ion binding"/>
    <property type="evidence" value="ECO:0007669"/>
    <property type="project" value="UniProtKB-UniRule"/>
</dbReference>
<dbReference type="Gene3D" id="3.30.70.360">
    <property type="match status" value="1"/>
</dbReference>
<keyword evidence="4" id="KW-0862">Zinc</keyword>
<feature type="binding site" evidence="7">
    <location>
        <position position="118"/>
    </location>
    <ligand>
        <name>Zn(2+)</name>
        <dbReference type="ChEBI" id="CHEBI:29105"/>
        <label>1</label>
    </ligand>
</feature>
<organism evidence="9">
    <name type="scientific">Schlesneria paludicola</name>
    <dbReference type="NCBI Taxonomy" id="360056"/>
    <lineage>
        <taxon>Bacteria</taxon>
        <taxon>Pseudomonadati</taxon>
        <taxon>Planctomycetota</taxon>
        <taxon>Planctomycetia</taxon>
        <taxon>Planctomycetales</taxon>
        <taxon>Planctomycetaceae</taxon>
        <taxon>Schlesneria</taxon>
    </lineage>
</organism>
<dbReference type="PIRSF" id="PIRSF001123">
    <property type="entry name" value="PepA_GA"/>
    <property type="match status" value="1"/>
</dbReference>
<dbReference type="InterPro" id="IPR036264">
    <property type="entry name" value="Bact_exopeptidase_dim_dom"/>
</dbReference>
<keyword evidence="3 9" id="KW-0378">Hydrolase</keyword>
<evidence type="ECO:0000259" key="8">
    <source>
        <dbReference type="Pfam" id="PF07687"/>
    </source>
</evidence>
<reference evidence="9" key="1">
    <citation type="journal article" date="2020" name="mSystems">
        <title>Genome- and Community-Level Interaction Insights into Carbon Utilization and Element Cycling Functions of Hydrothermarchaeota in Hydrothermal Sediment.</title>
        <authorList>
            <person name="Zhou Z."/>
            <person name="Liu Y."/>
            <person name="Xu W."/>
            <person name="Pan J."/>
            <person name="Luo Z.H."/>
            <person name="Li M."/>
        </authorList>
    </citation>
    <scope>NUCLEOTIDE SEQUENCE [LARGE SCALE GENOMIC DNA]</scope>
    <source>
        <strain evidence="9">SpSt-339</strain>
    </source>
</reference>
<gene>
    <name evidence="9" type="ORF">ENQ76_01655</name>
</gene>
<comment type="similarity">
    <text evidence="5">Belongs to the peptidase M42 family.</text>
</comment>
<accession>A0A7C2JXP9</accession>
<evidence type="ECO:0000256" key="6">
    <source>
        <dbReference type="PIRSR" id="PIRSR001123-1"/>
    </source>
</evidence>
<dbReference type="PANTHER" id="PTHR42994:SF2">
    <property type="entry name" value="PEPTIDASE"/>
    <property type="match status" value="1"/>
</dbReference>
<dbReference type="GO" id="GO:0004177">
    <property type="term" value="F:aminopeptidase activity"/>
    <property type="evidence" value="ECO:0007669"/>
    <property type="project" value="UniProtKB-UniRule"/>
</dbReference>
<evidence type="ECO:0000256" key="3">
    <source>
        <dbReference type="ARBA" id="ARBA00022801"/>
    </source>
</evidence>
<dbReference type="SUPFAM" id="SSF53187">
    <property type="entry name" value="Zn-dependent exopeptidases"/>
    <property type="match status" value="1"/>
</dbReference>
<comment type="caution">
    <text evidence="9">The sequence shown here is derived from an EMBL/GenBank/DDBJ whole genome shotgun (WGS) entry which is preliminary data.</text>
</comment>
<evidence type="ECO:0000256" key="5">
    <source>
        <dbReference type="PIRNR" id="PIRNR001123"/>
    </source>
</evidence>
<evidence type="ECO:0000256" key="2">
    <source>
        <dbReference type="ARBA" id="ARBA00022723"/>
    </source>
</evidence>
<dbReference type="EMBL" id="DSOK01000053">
    <property type="protein sequence ID" value="HEN14160.1"/>
    <property type="molecule type" value="Genomic_DNA"/>
</dbReference>
<protein>
    <submittedName>
        <fullName evidence="9">M20/M25/M40 family metallo-hydrolase</fullName>
    </submittedName>
</protein>